<feature type="region of interest" description="Disordered" evidence="1">
    <location>
        <begin position="1234"/>
        <end position="1290"/>
    </location>
</feature>
<dbReference type="NCBIfam" id="NF041492">
    <property type="entry name" value="MobF"/>
    <property type="match status" value="1"/>
</dbReference>
<feature type="compositionally biased region" description="Basic and acidic residues" evidence="1">
    <location>
        <begin position="1264"/>
        <end position="1275"/>
    </location>
</feature>
<keyword evidence="4" id="KW-1185">Reference proteome</keyword>
<evidence type="ECO:0000313" key="3">
    <source>
        <dbReference type="EMBL" id="MDQ0444850.1"/>
    </source>
</evidence>
<dbReference type="Gene3D" id="3.40.50.300">
    <property type="entry name" value="P-loop containing nucleotide triphosphate hydrolases"/>
    <property type="match status" value="2"/>
</dbReference>
<dbReference type="InterPro" id="IPR014862">
    <property type="entry name" value="TrwC"/>
</dbReference>
<dbReference type="CDD" id="cd18809">
    <property type="entry name" value="SF1_C_RecD"/>
    <property type="match status" value="1"/>
</dbReference>
<proteinExistence type="predicted"/>
<dbReference type="SUPFAM" id="SSF52540">
    <property type="entry name" value="P-loop containing nucleoside triphosphate hydrolases"/>
    <property type="match status" value="2"/>
</dbReference>
<feature type="domain" description="TrwC relaxase" evidence="2">
    <location>
        <begin position="79"/>
        <end position="366"/>
    </location>
</feature>
<name>A0ABU0HT25_9HYPH</name>
<reference evidence="3 4" key="1">
    <citation type="submission" date="2023-07" db="EMBL/GenBank/DDBJ databases">
        <title>Genomic Encyclopedia of Type Strains, Phase IV (KMG-IV): sequencing the most valuable type-strain genomes for metagenomic binning, comparative biology and taxonomic classification.</title>
        <authorList>
            <person name="Goeker M."/>
        </authorList>
    </citation>
    <scope>NUCLEOTIDE SEQUENCE [LARGE SCALE GENOMIC DNA]</scope>
    <source>
        <strain evidence="3 4">DSM 19562</strain>
    </source>
</reference>
<protein>
    <submittedName>
        <fullName evidence="3">Conjugative relaxase-like TrwC/TraI family protein</fullName>
    </submittedName>
</protein>
<dbReference type="RefSeq" id="WP_238247087.1">
    <property type="nucleotide sequence ID" value="NZ_BPQX01000003.1"/>
</dbReference>
<dbReference type="SUPFAM" id="SSF55464">
    <property type="entry name" value="Origin of replication-binding domain, RBD-like"/>
    <property type="match status" value="1"/>
</dbReference>
<dbReference type="EMBL" id="JAUSVV010000017">
    <property type="protein sequence ID" value="MDQ0444850.1"/>
    <property type="molecule type" value="Genomic_DNA"/>
</dbReference>
<organism evidence="3 4">
    <name type="scientific">Methylobacterium persicinum</name>
    <dbReference type="NCBI Taxonomy" id="374426"/>
    <lineage>
        <taxon>Bacteria</taxon>
        <taxon>Pseudomonadati</taxon>
        <taxon>Pseudomonadota</taxon>
        <taxon>Alphaproteobacteria</taxon>
        <taxon>Hyphomicrobiales</taxon>
        <taxon>Methylobacteriaceae</taxon>
        <taxon>Methylobacterium</taxon>
    </lineage>
</organism>
<dbReference type="Pfam" id="PF08751">
    <property type="entry name" value="TrwC"/>
    <property type="match status" value="1"/>
</dbReference>
<gene>
    <name evidence="3" type="ORF">QO016_004375</name>
</gene>
<dbReference type="InterPro" id="IPR027417">
    <property type="entry name" value="P-loop_NTPase"/>
</dbReference>
<comment type="caution">
    <text evidence="3">The sequence shown here is derived from an EMBL/GenBank/DDBJ whole genome shotgun (WGS) entry which is preliminary data.</text>
</comment>
<accession>A0ABU0HT25</accession>
<evidence type="ECO:0000259" key="2">
    <source>
        <dbReference type="Pfam" id="PF08751"/>
    </source>
</evidence>
<evidence type="ECO:0000313" key="4">
    <source>
        <dbReference type="Proteomes" id="UP001236369"/>
    </source>
</evidence>
<evidence type="ECO:0000256" key="1">
    <source>
        <dbReference type="SAM" id="MobiDB-lite"/>
    </source>
</evidence>
<dbReference type="Pfam" id="PF13604">
    <property type="entry name" value="AAA_30"/>
    <property type="match status" value="1"/>
</dbReference>
<sequence length="1290" mass="138462">MMTCTRITSVEYYESMARQIRREAGLSTPDTPLDDTAAAYARKVAAGVAAEGSAAFEAAYAEAFDRALATLRRGHTEGRDEVAYYTDNGAGEAAGVWWTRGAGAGADSGPDGRIDPFRACPDGAEVDGRVLRDLAAGRDPGSLEPLVRASGNGRRSVGYDLQFAAPKSVSVLAAFAGPEQRARILAAHDRAVRRALDYAHVAGLIVTRTGAQGRGRAPAAGVSAAVYRHFTSRAQDPQLHSHAVLLNLCVRADGSTGGLDNRAILRNAGGIAALYRSELASGLRAELGYEAVRSGRNFEIAGVAEPVLALFSKRRAAIERAARERGFDTADDRIAAQAAAHGTRARKDRETPLAALEADWQRQLDQAGWGREAVFEGVRVAADGIRAARTGSAAERVERLAEAGLTEALAMQAVVEHRELVRRIAEAAQCEADADAVLEQVERLRRDGAVVEVGRSAAGEPVYATPEMIEAERGMLRWAYARRDERAFVPEAVLARVLAERPSLRPEQAAAVRHALNRDGVSVVEGSAGSGKSYAMASVAEAVRAGGGEVWVIAPSWKAVDVIRTDTATAEAMARAVTGFLNRVRDGEIVLGPTATLIADEAGMIGTRDLAGLVEVTAAAGAKLVLSGDTRQLAPVAAGAPMRLLVRALGAARMDQIQRQRGRTEAEGAWMRAASVDFAAGRTARALEAYDRGGAITWGADREATVAALVDAYAASRLDPEGAARTRAVLTGWNRDVRELNGRIRDRLKRDGLLPDGDDVEIAAIPRGGSRAEPLALVAGDDVIFGESVEVGGRVIRNADLARVEALAGDPGDPVLTLRLAKDGTRLSAKVGALVGFRERGEARVPRLQHSYAMTVHAAQGVTVDEAYVADLRGTGAEATYVAMTRHRHTARLYVDTDRIRERLEAKRSGIRPEERGLVAARGAAHPELALVEHAEIRQAFLADCATGGGKTNIADYAGADLHGWCAAPVRSRDVLVLPGGRMGLEREGPWREALAGIARVPEREPSPAAQTLRQRMDERLHAPAAYPVPVPGTGHTDRLIPLAPDDRRQRDRIARFAAILWQGLKRHARITVGAVHGAFPRLMERLSTDILLDPDGRLVLARRDPLGRIVGIERGSEDRAGMAVSAPSAPTSLIQLGDRHTPERIYVGRTEREALGLYQQDELPDRTLLCILGDDGPKSNIALTRIVARHPTAAVHLAIDERQDERAAQAFEARILAALSDMRAPEARVTLRRSVPLEPSSSGRPAASDEPFLDQAGRKRRREEHLEFDHKVERQISPARSFERGSRGR</sequence>
<dbReference type="Proteomes" id="UP001236369">
    <property type="component" value="Unassembled WGS sequence"/>
</dbReference>